<evidence type="ECO:0000256" key="1">
    <source>
        <dbReference type="SAM" id="Phobius"/>
    </source>
</evidence>
<evidence type="ECO:0000313" key="2">
    <source>
        <dbReference type="EMBL" id="TYR37338.1"/>
    </source>
</evidence>
<reference evidence="2 3" key="1">
    <citation type="submission" date="2019-08" db="EMBL/GenBank/DDBJ databases">
        <title>Phlebobacter frassis gen. nov. sp. nov., a new member of family Sphingobacteriaceae isolated from sand fly rearing media.</title>
        <authorList>
            <person name="Kakumanu M.L."/>
            <person name="Marayati B.F."/>
            <person name="Wada-Katsumata A."/>
            <person name="Wasserberg G."/>
            <person name="Schal C."/>
            <person name="Apperson C.S."/>
            <person name="Ponnusamy L."/>
        </authorList>
    </citation>
    <scope>NUCLEOTIDE SEQUENCE [LARGE SCALE GENOMIC DNA]</scope>
    <source>
        <strain evidence="2 3">SSI9</strain>
    </source>
</reference>
<keyword evidence="1" id="KW-1133">Transmembrane helix</keyword>
<feature type="transmembrane region" description="Helical" evidence="1">
    <location>
        <begin position="27"/>
        <end position="45"/>
    </location>
</feature>
<dbReference type="Proteomes" id="UP000322362">
    <property type="component" value="Unassembled WGS sequence"/>
</dbReference>
<evidence type="ECO:0000313" key="3">
    <source>
        <dbReference type="Proteomes" id="UP000322362"/>
    </source>
</evidence>
<keyword evidence="1" id="KW-0812">Transmembrane</keyword>
<feature type="transmembrane region" description="Helical" evidence="1">
    <location>
        <begin position="89"/>
        <end position="109"/>
    </location>
</feature>
<comment type="caution">
    <text evidence="2">The sequence shown here is derived from an EMBL/GenBank/DDBJ whole genome shotgun (WGS) entry which is preliminary data.</text>
</comment>
<gene>
    <name evidence="2" type="ORF">FXV77_04845</name>
</gene>
<sequence length="117" mass="13414">MKVPLIRIIWIVVTLVIYLGFKTYNFSFPLVLIKLVPLVLLWFAVRRDGIDFLSGPKNYPLFLVVIFSGGLLEHLVYGVLPPDGFYNRFISIVISLAILTAVVFSAKWLKEKKLQYP</sequence>
<name>A0A5D4H9N2_9SPHI</name>
<keyword evidence="3" id="KW-1185">Reference proteome</keyword>
<organism evidence="2 3">
    <name type="scientific">Sphingobacterium phlebotomi</name>
    <dbReference type="NCBI Taxonomy" id="2605433"/>
    <lineage>
        <taxon>Bacteria</taxon>
        <taxon>Pseudomonadati</taxon>
        <taxon>Bacteroidota</taxon>
        <taxon>Sphingobacteriia</taxon>
        <taxon>Sphingobacteriales</taxon>
        <taxon>Sphingobacteriaceae</taxon>
        <taxon>Sphingobacterium</taxon>
    </lineage>
</organism>
<accession>A0A5D4H9N2</accession>
<feature type="transmembrane region" description="Helical" evidence="1">
    <location>
        <begin position="5"/>
        <end position="21"/>
    </location>
</feature>
<dbReference type="RefSeq" id="WP_148918082.1">
    <property type="nucleotide sequence ID" value="NZ_VTAV01000002.1"/>
</dbReference>
<protein>
    <submittedName>
        <fullName evidence="2">Uncharacterized protein</fullName>
    </submittedName>
</protein>
<dbReference type="AlphaFoldDB" id="A0A5D4H9N2"/>
<proteinExistence type="predicted"/>
<feature type="transmembrane region" description="Helical" evidence="1">
    <location>
        <begin position="57"/>
        <end position="77"/>
    </location>
</feature>
<keyword evidence="1" id="KW-0472">Membrane</keyword>
<dbReference type="EMBL" id="VTAV01000002">
    <property type="protein sequence ID" value="TYR37338.1"/>
    <property type="molecule type" value="Genomic_DNA"/>
</dbReference>